<dbReference type="PROSITE" id="PS51257">
    <property type="entry name" value="PROKAR_LIPOPROTEIN"/>
    <property type="match status" value="1"/>
</dbReference>
<sequence length="606" mass="61409">MRTRTTPVAARRTAVLAAVVLAAACLPATAATAAPAPAHEVAAAPAAAGRPVIVRVAGAAALARAEAAVAAAGGTVTGRLGVIGGLAATVPAPAVTALAAVPGVLAVTPDATVRPSAGSWTDTGRNLLADIAATAGLDRRGTADDRLLDGRRLTGAGVGVAIIDSGVAPVQGLAGPGKVIHGPDLSFESQAANLRNLDTYGHGTHLAGIIAGQDPDTVKGARRFDGVAPGAHLISLKVAAADGAVDVSQVIAAVDWVVTHRRDAGLNIRVLNLSFGTDSTQSAVLDPLSFAVESAWRHGIVVVAAVGNEGPSAARVTMPAANPFVIAVGASDPGGTPAARDDTVASFSSRGTLTRHADVLAGGRSVVSLRSPGSYLDSSYPEARISDGATDRFFRGSGTSQAAAVVSGAAALLLQQRPELTPDQVKKLLRDTAAPIRGADPRSGGAGQIDVLAAVRAAAPLLSAQAALPSTGAGRLELSRGSAHVADAATGAVLTGEQDIFGAPWRPSEWTDASRDGRAWSGGTWNGTAWTGSTWTGGGGLQARTWSARTWSARTWSGSTWNARTWSSAVWTGDGWSARTWSARTWSARTWSGRTWSSAQWPGPWQ</sequence>
<dbReference type="SUPFAM" id="SSF52743">
    <property type="entry name" value="Subtilisin-like"/>
    <property type="match status" value="1"/>
</dbReference>
<dbReference type="EMBL" id="BOOY01000028">
    <property type="protein sequence ID" value="GIJ04540.1"/>
    <property type="molecule type" value="Genomic_DNA"/>
</dbReference>
<gene>
    <name evidence="8" type="ORF">Sya03_38920</name>
</gene>
<protein>
    <recommendedName>
        <fullName evidence="7">Peptidase S8/S53 domain-containing protein</fullName>
    </recommendedName>
</protein>
<dbReference type="InterPro" id="IPR015500">
    <property type="entry name" value="Peptidase_S8_subtilisin-rel"/>
</dbReference>
<proteinExistence type="inferred from homology"/>
<dbReference type="GO" id="GO:0006508">
    <property type="term" value="P:proteolysis"/>
    <property type="evidence" value="ECO:0007669"/>
    <property type="project" value="UniProtKB-KW"/>
</dbReference>
<feature type="active site" description="Charge relay system" evidence="5">
    <location>
        <position position="202"/>
    </location>
</feature>
<feature type="domain" description="Peptidase S8/S53" evidence="7">
    <location>
        <begin position="155"/>
        <end position="434"/>
    </location>
</feature>
<dbReference type="PRINTS" id="PR00723">
    <property type="entry name" value="SUBTILISIN"/>
</dbReference>
<reference evidence="8" key="1">
    <citation type="submission" date="2021-01" db="EMBL/GenBank/DDBJ databases">
        <title>Whole genome shotgun sequence of Spirilliplanes yamanashiensis NBRC 15828.</title>
        <authorList>
            <person name="Komaki H."/>
            <person name="Tamura T."/>
        </authorList>
    </citation>
    <scope>NUCLEOTIDE SEQUENCE</scope>
    <source>
        <strain evidence="8">NBRC 15828</strain>
    </source>
</reference>
<keyword evidence="9" id="KW-1185">Reference proteome</keyword>
<keyword evidence="4 5" id="KW-0720">Serine protease</keyword>
<dbReference type="Gene3D" id="3.40.50.200">
    <property type="entry name" value="Peptidase S8/S53 domain"/>
    <property type="match status" value="1"/>
</dbReference>
<keyword evidence="2 5" id="KW-0645">Protease</keyword>
<evidence type="ECO:0000256" key="4">
    <source>
        <dbReference type="ARBA" id="ARBA00022825"/>
    </source>
</evidence>
<evidence type="ECO:0000313" key="8">
    <source>
        <dbReference type="EMBL" id="GIJ04540.1"/>
    </source>
</evidence>
<evidence type="ECO:0000259" key="7">
    <source>
        <dbReference type="Pfam" id="PF00082"/>
    </source>
</evidence>
<dbReference type="GO" id="GO:0004252">
    <property type="term" value="F:serine-type endopeptidase activity"/>
    <property type="evidence" value="ECO:0007669"/>
    <property type="project" value="UniProtKB-UniRule"/>
</dbReference>
<evidence type="ECO:0000256" key="6">
    <source>
        <dbReference type="SAM" id="SignalP"/>
    </source>
</evidence>
<dbReference type="InterPro" id="IPR050131">
    <property type="entry name" value="Peptidase_S8_subtilisin-like"/>
</dbReference>
<dbReference type="PROSITE" id="PS51892">
    <property type="entry name" value="SUBTILASE"/>
    <property type="match status" value="1"/>
</dbReference>
<evidence type="ECO:0000256" key="1">
    <source>
        <dbReference type="ARBA" id="ARBA00011073"/>
    </source>
</evidence>
<comment type="caution">
    <text evidence="8">The sequence shown here is derived from an EMBL/GenBank/DDBJ whole genome shotgun (WGS) entry which is preliminary data.</text>
</comment>
<feature type="chain" id="PRO_5039730396" description="Peptidase S8/S53 domain-containing protein" evidence="6">
    <location>
        <begin position="31"/>
        <end position="606"/>
    </location>
</feature>
<dbReference type="PANTHER" id="PTHR43806">
    <property type="entry name" value="PEPTIDASE S8"/>
    <property type="match status" value="1"/>
</dbReference>
<dbReference type="InterPro" id="IPR037045">
    <property type="entry name" value="S8pro/Inhibitor_I9_sf"/>
</dbReference>
<name>A0A8J3YB57_9ACTN</name>
<dbReference type="RefSeq" id="WP_203939771.1">
    <property type="nucleotide sequence ID" value="NZ_BAAAGJ010000005.1"/>
</dbReference>
<keyword evidence="3 5" id="KW-0378">Hydrolase</keyword>
<feature type="active site" description="Charge relay system" evidence="5">
    <location>
        <position position="400"/>
    </location>
</feature>
<dbReference type="Gene3D" id="3.30.70.80">
    <property type="entry name" value="Peptidase S8 propeptide/proteinase inhibitor I9"/>
    <property type="match status" value="1"/>
</dbReference>
<comment type="similarity">
    <text evidence="1 5">Belongs to the peptidase S8 family.</text>
</comment>
<dbReference type="InterPro" id="IPR036852">
    <property type="entry name" value="Peptidase_S8/S53_dom_sf"/>
</dbReference>
<dbReference type="PANTHER" id="PTHR43806:SF11">
    <property type="entry name" value="CEREVISIN-RELATED"/>
    <property type="match status" value="1"/>
</dbReference>
<evidence type="ECO:0000313" key="9">
    <source>
        <dbReference type="Proteomes" id="UP000652013"/>
    </source>
</evidence>
<evidence type="ECO:0000256" key="5">
    <source>
        <dbReference type="PROSITE-ProRule" id="PRU01240"/>
    </source>
</evidence>
<dbReference type="AlphaFoldDB" id="A0A8J3YB57"/>
<dbReference type="InterPro" id="IPR000209">
    <property type="entry name" value="Peptidase_S8/S53_dom"/>
</dbReference>
<keyword evidence="6" id="KW-0732">Signal</keyword>
<feature type="signal peptide" evidence="6">
    <location>
        <begin position="1"/>
        <end position="30"/>
    </location>
</feature>
<organism evidence="8 9">
    <name type="scientific">Spirilliplanes yamanashiensis</name>
    <dbReference type="NCBI Taxonomy" id="42233"/>
    <lineage>
        <taxon>Bacteria</taxon>
        <taxon>Bacillati</taxon>
        <taxon>Actinomycetota</taxon>
        <taxon>Actinomycetes</taxon>
        <taxon>Micromonosporales</taxon>
        <taxon>Micromonosporaceae</taxon>
        <taxon>Spirilliplanes</taxon>
    </lineage>
</organism>
<evidence type="ECO:0000256" key="2">
    <source>
        <dbReference type="ARBA" id="ARBA00022670"/>
    </source>
</evidence>
<dbReference type="Proteomes" id="UP000652013">
    <property type="component" value="Unassembled WGS sequence"/>
</dbReference>
<evidence type="ECO:0000256" key="3">
    <source>
        <dbReference type="ARBA" id="ARBA00022801"/>
    </source>
</evidence>
<feature type="active site" description="Charge relay system" evidence="5">
    <location>
        <position position="164"/>
    </location>
</feature>
<dbReference type="Pfam" id="PF00082">
    <property type="entry name" value="Peptidase_S8"/>
    <property type="match status" value="1"/>
</dbReference>
<accession>A0A8J3YB57</accession>